<proteinExistence type="predicted"/>
<reference evidence="3" key="1">
    <citation type="submission" date="2021-03" db="EMBL/GenBank/DDBJ databases">
        <title>Draft genome sequence of rust myrtle Austropuccinia psidii MF-1, a brazilian biotype.</title>
        <authorList>
            <person name="Quecine M.C."/>
            <person name="Pachon D.M.R."/>
            <person name="Bonatelli M.L."/>
            <person name="Correr F.H."/>
            <person name="Franceschini L.M."/>
            <person name="Leite T.F."/>
            <person name="Margarido G.R.A."/>
            <person name="Almeida C.A."/>
            <person name="Ferrarezi J.A."/>
            <person name="Labate C.A."/>
        </authorList>
    </citation>
    <scope>NUCLEOTIDE SEQUENCE</scope>
    <source>
        <strain evidence="3">MF-1</strain>
    </source>
</reference>
<dbReference type="AlphaFoldDB" id="A0A9Q3CSQ0"/>
<dbReference type="Proteomes" id="UP000765509">
    <property type="component" value="Unassembled WGS sequence"/>
</dbReference>
<evidence type="ECO:0000313" key="4">
    <source>
        <dbReference type="Proteomes" id="UP000765509"/>
    </source>
</evidence>
<protein>
    <submittedName>
        <fullName evidence="3">Uncharacterized protein</fullName>
    </submittedName>
</protein>
<evidence type="ECO:0000256" key="1">
    <source>
        <dbReference type="SAM" id="Coils"/>
    </source>
</evidence>
<sequence length="233" mass="26739">MSQRDQIHRSDCDLKSLESHQAVQTSGGEGNQDKGESSHYSSYKRTDDPDREYSDCCRLKRSRPNQLSSGFKLFKNQQMSGQDSPFFTIPRSFQGETRIQGQQQDLLQPKEERVRPNDLGARLNERFQRNAILQEGTIEAIQESCAQLSKASEETNKELNEVFEEQHPCKRDRDCLDEDLNKLLNVYQNINPQPESHGLENPYHQEDIKPAALLVNKEGSPSKYQDGINMSYS</sequence>
<keyword evidence="4" id="KW-1185">Reference proteome</keyword>
<evidence type="ECO:0000256" key="2">
    <source>
        <dbReference type="SAM" id="MobiDB-lite"/>
    </source>
</evidence>
<accession>A0A9Q3CSQ0</accession>
<evidence type="ECO:0000313" key="3">
    <source>
        <dbReference type="EMBL" id="MBW0488203.1"/>
    </source>
</evidence>
<organism evidence="3 4">
    <name type="scientific">Austropuccinia psidii MF-1</name>
    <dbReference type="NCBI Taxonomy" id="1389203"/>
    <lineage>
        <taxon>Eukaryota</taxon>
        <taxon>Fungi</taxon>
        <taxon>Dikarya</taxon>
        <taxon>Basidiomycota</taxon>
        <taxon>Pucciniomycotina</taxon>
        <taxon>Pucciniomycetes</taxon>
        <taxon>Pucciniales</taxon>
        <taxon>Sphaerophragmiaceae</taxon>
        <taxon>Austropuccinia</taxon>
    </lineage>
</organism>
<name>A0A9Q3CSQ0_9BASI</name>
<feature type="coiled-coil region" evidence="1">
    <location>
        <begin position="138"/>
        <end position="165"/>
    </location>
</feature>
<feature type="region of interest" description="Disordered" evidence="2">
    <location>
        <begin position="1"/>
        <end position="55"/>
    </location>
</feature>
<feature type="compositionally biased region" description="Basic and acidic residues" evidence="2">
    <location>
        <begin position="1"/>
        <end position="18"/>
    </location>
</feature>
<dbReference type="EMBL" id="AVOT02009490">
    <property type="protein sequence ID" value="MBW0488203.1"/>
    <property type="molecule type" value="Genomic_DNA"/>
</dbReference>
<gene>
    <name evidence="3" type="ORF">O181_027918</name>
</gene>
<comment type="caution">
    <text evidence="3">The sequence shown here is derived from an EMBL/GenBank/DDBJ whole genome shotgun (WGS) entry which is preliminary data.</text>
</comment>
<keyword evidence="1" id="KW-0175">Coiled coil</keyword>
<feature type="compositionally biased region" description="Basic and acidic residues" evidence="2">
    <location>
        <begin position="44"/>
        <end position="55"/>
    </location>
</feature>